<dbReference type="EMBL" id="BNCQ01000066">
    <property type="protein sequence ID" value="GIM15635.1"/>
    <property type="molecule type" value="Genomic_DNA"/>
</dbReference>
<dbReference type="OrthoDB" id="439792at2759"/>
<keyword evidence="5" id="KW-0547">Nucleotide-binding</keyword>
<evidence type="ECO:0000313" key="8">
    <source>
        <dbReference type="EMBL" id="GIL79516.1"/>
    </source>
</evidence>
<dbReference type="GO" id="GO:0005524">
    <property type="term" value="F:ATP binding"/>
    <property type="evidence" value="ECO:0007669"/>
    <property type="project" value="InterPro"/>
</dbReference>
<dbReference type="PRINTS" id="PR00094">
    <property type="entry name" value="ADENYLTKNASE"/>
</dbReference>
<dbReference type="Gene3D" id="3.40.50.300">
    <property type="entry name" value="P-loop containing nucleotide triphosphate hydrolases"/>
    <property type="match status" value="1"/>
</dbReference>
<dbReference type="InterPro" id="IPR027417">
    <property type="entry name" value="P-loop_NTPase"/>
</dbReference>
<evidence type="ECO:0000256" key="3">
    <source>
        <dbReference type="ARBA" id="ARBA00012955"/>
    </source>
</evidence>
<keyword evidence="6 7" id="KW-0418">Kinase</keyword>
<evidence type="ECO:0000256" key="2">
    <source>
        <dbReference type="ARBA" id="ARBA00007220"/>
    </source>
</evidence>
<dbReference type="InterPro" id="IPR000850">
    <property type="entry name" value="Adenylat/UMP-CMP_kin"/>
</dbReference>
<dbReference type="Proteomes" id="UP000747110">
    <property type="component" value="Unassembled WGS sequence"/>
</dbReference>
<dbReference type="NCBIfam" id="TIGR01351">
    <property type="entry name" value="adk"/>
    <property type="match status" value="1"/>
</dbReference>
<evidence type="ECO:0000256" key="5">
    <source>
        <dbReference type="ARBA" id="ARBA00022741"/>
    </source>
</evidence>
<evidence type="ECO:0000256" key="4">
    <source>
        <dbReference type="ARBA" id="ARBA00022679"/>
    </source>
</evidence>
<protein>
    <recommendedName>
        <fullName evidence="3">adenylate kinase</fullName>
        <ecNumber evidence="3">2.7.4.3</ecNumber>
    </recommendedName>
</protein>
<dbReference type="Proteomes" id="UP000722791">
    <property type="component" value="Unassembled WGS sequence"/>
</dbReference>
<dbReference type="EC" id="2.7.4.3" evidence="3"/>
<evidence type="ECO:0000313" key="10">
    <source>
        <dbReference type="Proteomes" id="UP000722791"/>
    </source>
</evidence>
<evidence type="ECO:0000256" key="6">
    <source>
        <dbReference type="ARBA" id="ARBA00022777"/>
    </source>
</evidence>
<dbReference type="GO" id="GO:0004017">
    <property type="term" value="F:AMP kinase activity"/>
    <property type="evidence" value="ECO:0007669"/>
    <property type="project" value="UniProtKB-EC"/>
</dbReference>
<gene>
    <name evidence="8" type="ORF">Vretifemale_8839</name>
    <name evidence="9" type="ORF">Vretimale_18353</name>
</gene>
<keyword evidence="11" id="KW-1185">Reference proteome</keyword>
<dbReference type="HAMAP" id="MF_00235">
    <property type="entry name" value="Adenylate_kinase_Adk"/>
    <property type="match status" value="1"/>
</dbReference>
<dbReference type="SUPFAM" id="SSF52540">
    <property type="entry name" value="P-loop containing nucleoside triphosphate hydrolases"/>
    <property type="match status" value="1"/>
</dbReference>
<dbReference type="Pfam" id="PF00406">
    <property type="entry name" value="ADK"/>
    <property type="match status" value="1"/>
</dbReference>
<accession>A0A8J4LYQ2</accession>
<comment type="caution">
    <text evidence="9">The sequence shown here is derived from an EMBL/GenBank/DDBJ whole genome shotgun (WGS) entry which is preliminary data.</text>
</comment>
<name>A0A8J4LYQ2_9CHLO</name>
<sequence>MASASAALQRRGWRLPPSTYAAVSSLKDALDRLASGGTPAGFSTDAARPSINWVFLGPPGVGKGTYASRVAKAFRVPHIATGDLIRAEIKSGSSLGAQMKSIVNQGKLLPCDMVQQVLQERLARGRQQGERGFILDGYPRTGAQAEQLLTSTDIGLVLNLSLREEVLVQKCMGRRLCRHCGKNYNVADIHLAASADGRPEIVMPPLSPPPECAPHLETRADDQEEVIRHRLEVYKQESKPVEGAFRKAGLVVDFELTAGIPETLPKLMLLLESYVGRHAYDRA</sequence>
<dbReference type="EMBL" id="BNCP01000016">
    <property type="protein sequence ID" value="GIL79516.1"/>
    <property type="molecule type" value="Genomic_DNA"/>
</dbReference>
<dbReference type="InterPro" id="IPR006259">
    <property type="entry name" value="Adenyl_kin_sub"/>
</dbReference>
<comment type="catalytic activity">
    <reaction evidence="1">
        <text>AMP + ATP = 2 ADP</text>
        <dbReference type="Rhea" id="RHEA:12973"/>
        <dbReference type="ChEBI" id="CHEBI:30616"/>
        <dbReference type="ChEBI" id="CHEBI:456215"/>
        <dbReference type="ChEBI" id="CHEBI:456216"/>
        <dbReference type="EC" id="2.7.4.3"/>
    </reaction>
</comment>
<dbReference type="InterPro" id="IPR033690">
    <property type="entry name" value="Adenylat_kinase_CS"/>
</dbReference>
<evidence type="ECO:0000313" key="9">
    <source>
        <dbReference type="EMBL" id="GIM15635.1"/>
    </source>
</evidence>
<evidence type="ECO:0000256" key="1">
    <source>
        <dbReference type="ARBA" id="ARBA00000582"/>
    </source>
</evidence>
<organism evidence="9 10">
    <name type="scientific">Volvox reticuliferus</name>
    <dbReference type="NCBI Taxonomy" id="1737510"/>
    <lineage>
        <taxon>Eukaryota</taxon>
        <taxon>Viridiplantae</taxon>
        <taxon>Chlorophyta</taxon>
        <taxon>core chlorophytes</taxon>
        <taxon>Chlorophyceae</taxon>
        <taxon>CS clade</taxon>
        <taxon>Chlamydomonadales</taxon>
        <taxon>Volvocaceae</taxon>
        <taxon>Volvox</taxon>
    </lineage>
</organism>
<comment type="similarity">
    <text evidence="2 7">Belongs to the adenylate kinase family.</text>
</comment>
<dbReference type="PANTHER" id="PTHR23359">
    <property type="entry name" value="NUCLEOTIDE KINASE"/>
    <property type="match status" value="1"/>
</dbReference>
<dbReference type="CDD" id="cd01428">
    <property type="entry name" value="ADK"/>
    <property type="match status" value="1"/>
</dbReference>
<evidence type="ECO:0000256" key="7">
    <source>
        <dbReference type="RuleBase" id="RU003330"/>
    </source>
</evidence>
<dbReference type="PROSITE" id="PS00113">
    <property type="entry name" value="ADENYLATE_KINASE"/>
    <property type="match status" value="1"/>
</dbReference>
<dbReference type="AlphaFoldDB" id="A0A8J4LYQ2"/>
<evidence type="ECO:0000313" key="11">
    <source>
        <dbReference type="Proteomes" id="UP000747110"/>
    </source>
</evidence>
<keyword evidence="4 7" id="KW-0808">Transferase</keyword>
<proteinExistence type="inferred from homology"/>
<reference evidence="9" key="1">
    <citation type="journal article" date="2021" name="Proc. Natl. Acad. Sci. U.S.A.">
        <title>Three genomes in the algal genus Volvox reveal the fate of a haploid sex-determining region after a transition to homothallism.</title>
        <authorList>
            <person name="Yamamoto K."/>
            <person name="Hamaji T."/>
            <person name="Kawai-Toyooka H."/>
            <person name="Matsuzaki R."/>
            <person name="Takahashi F."/>
            <person name="Nishimura Y."/>
            <person name="Kawachi M."/>
            <person name="Noguchi H."/>
            <person name="Minakuchi Y."/>
            <person name="Umen J.G."/>
            <person name="Toyoda A."/>
            <person name="Nozaki H."/>
        </authorList>
    </citation>
    <scope>NUCLEOTIDE SEQUENCE</scope>
    <source>
        <strain evidence="9">NIES-3785</strain>
        <strain evidence="8">NIES-3786</strain>
    </source>
</reference>